<gene>
    <name evidence="2" type="ORF">J437_LFUL018830</name>
</gene>
<evidence type="ECO:0000313" key="3">
    <source>
        <dbReference type="Proteomes" id="UP000792457"/>
    </source>
</evidence>
<dbReference type="SUPFAM" id="SSF81665">
    <property type="entry name" value="Calcium ATPase, transmembrane domain M"/>
    <property type="match status" value="1"/>
</dbReference>
<reference evidence="2" key="2">
    <citation type="submission" date="2017-10" db="EMBL/GenBank/DDBJ databases">
        <title>Ladona fulva Genome sequencing and assembly.</title>
        <authorList>
            <person name="Murali S."/>
            <person name="Richards S."/>
            <person name="Bandaranaike D."/>
            <person name="Bellair M."/>
            <person name="Blankenburg K."/>
            <person name="Chao H."/>
            <person name="Dinh H."/>
            <person name="Doddapaneni H."/>
            <person name="Dugan-Rocha S."/>
            <person name="Elkadiri S."/>
            <person name="Gnanaolivu R."/>
            <person name="Hernandez B."/>
            <person name="Skinner E."/>
            <person name="Javaid M."/>
            <person name="Lee S."/>
            <person name="Li M."/>
            <person name="Ming W."/>
            <person name="Munidasa M."/>
            <person name="Muniz J."/>
            <person name="Nguyen L."/>
            <person name="Hughes D."/>
            <person name="Osuji N."/>
            <person name="Pu L.-L."/>
            <person name="Puazo M."/>
            <person name="Qu C."/>
            <person name="Quiroz J."/>
            <person name="Raj R."/>
            <person name="Weissenberger G."/>
            <person name="Xin Y."/>
            <person name="Zou X."/>
            <person name="Han Y."/>
            <person name="Worley K."/>
            <person name="Muzny D."/>
            <person name="Gibbs R."/>
        </authorList>
    </citation>
    <scope>NUCLEOTIDE SEQUENCE</scope>
    <source>
        <strain evidence="2">Sampled in the wild</strain>
    </source>
</reference>
<dbReference type="PANTHER" id="PTHR24092:SF218">
    <property type="entry name" value="PHOSPHOLIPID-TRANSPORTING ATPASE"/>
    <property type="match status" value="1"/>
</dbReference>
<dbReference type="PANTHER" id="PTHR24092">
    <property type="entry name" value="PROBABLE PHOSPHOLIPID-TRANSPORTING ATPASE"/>
    <property type="match status" value="1"/>
</dbReference>
<keyword evidence="1" id="KW-1133">Transmembrane helix</keyword>
<dbReference type="AlphaFoldDB" id="A0A8K0KQS7"/>
<protein>
    <submittedName>
        <fullName evidence="2">Uncharacterized protein</fullName>
    </submittedName>
</protein>
<dbReference type="InterPro" id="IPR023298">
    <property type="entry name" value="ATPase_P-typ_TM_dom_sf"/>
</dbReference>
<sequence length="131" mass="14880">MLNNGGPRYKRSALERQMNVDVVWCVVILLVLCVVGAVGCKLWLSSYEDVGPLVPFLPFTNDPAIEGVLAFWTFIIILQVMIPLSLYVTLEMTKLIQVYHIHHDVDLFDPKTNKRIECRALNIPEELGQVI</sequence>
<organism evidence="2 3">
    <name type="scientific">Ladona fulva</name>
    <name type="common">Scarce chaser dragonfly</name>
    <name type="synonym">Libellula fulva</name>
    <dbReference type="NCBI Taxonomy" id="123851"/>
    <lineage>
        <taxon>Eukaryota</taxon>
        <taxon>Metazoa</taxon>
        <taxon>Ecdysozoa</taxon>
        <taxon>Arthropoda</taxon>
        <taxon>Hexapoda</taxon>
        <taxon>Insecta</taxon>
        <taxon>Pterygota</taxon>
        <taxon>Palaeoptera</taxon>
        <taxon>Odonata</taxon>
        <taxon>Epiprocta</taxon>
        <taxon>Anisoptera</taxon>
        <taxon>Libelluloidea</taxon>
        <taxon>Libellulidae</taxon>
        <taxon>Ladona</taxon>
    </lineage>
</organism>
<dbReference type="Proteomes" id="UP000792457">
    <property type="component" value="Unassembled WGS sequence"/>
</dbReference>
<feature type="transmembrane region" description="Helical" evidence="1">
    <location>
        <begin position="21"/>
        <end position="44"/>
    </location>
</feature>
<accession>A0A8K0KQS7</accession>
<keyword evidence="1" id="KW-0472">Membrane</keyword>
<dbReference type="GO" id="GO:0140326">
    <property type="term" value="F:ATPase-coupled intramembrane lipid transporter activity"/>
    <property type="evidence" value="ECO:0007669"/>
    <property type="project" value="TreeGrafter"/>
</dbReference>
<keyword evidence="1" id="KW-0812">Transmembrane</keyword>
<feature type="transmembrane region" description="Helical" evidence="1">
    <location>
        <begin position="64"/>
        <end position="90"/>
    </location>
</feature>
<comment type="caution">
    <text evidence="2">The sequence shown here is derived from an EMBL/GenBank/DDBJ whole genome shotgun (WGS) entry which is preliminary data.</text>
</comment>
<reference evidence="2" key="1">
    <citation type="submission" date="2013-04" db="EMBL/GenBank/DDBJ databases">
        <authorList>
            <person name="Qu J."/>
            <person name="Murali S.C."/>
            <person name="Bandaranaike D."/>
            <person name="Bellair M."/>
            <person name="Blankenburg K."/>
            <person name="Chao H."/>
            <person name="Dinh H."/>
            <person name="Doddapaneni H."/>
            <person name="Downs B."/>
            <person name="Dugan-Rocha S."/>
            <person name="Elkadiri S."/>
            <person name="Gnanaolivu R.D."/>
            <person name="Hernandez B."/>
            <person name="Javaid M."/>
            <person name="Jayaseelan J.C."/>
            <person name="Lee S."/>
            <person name="Li M."/>
            <person name="Ming W."/>
            <person name="Munidasa M."/>
            <person name="Muniz J."/>
            <person name="Nguyen L."/>
            <person name="Ongeri F."/>
            <person name="Osuji N."/>
            <person name="Pu L.-L."/>
            <person name="Puazo M."/>
            <person name="Qu C."/>
            <person name="Quiroz J."/>
            <person name="Raj R."/>
            <person name="Weissenberger G."/>
            <person name="Xin Y."/>
            <person name="Zou X."/>
            <person name="Han Y."/>
            <person name="Richards S."/>
            <person name="Worley K."/>
            <person name="Muzny D."/>
            <person name="Gibbs R."/>
        </authorList>
    </citation>
    <scope>NUCLEOTIDE SEQUENCE</scope>
    <source>
        <strain evidence="2">Sampled in the wild</strain>
    </source>
</reference>
<keyword evidence="3" id="KW-1185">Reference proteome</keyword>
<evidence type="ECO:0000256" key="1">
    <source>
        <dbReference type="SAM" id="Phobius"/>
    </source>
</evidence>
<dbReference type="EMBL" id="KZ309518">
    <property type="protein sequence ID" value="KAG8239127.1"/>
    <property type="molecule type" value="Genomic_DNA"/>
</dbReference>
<evidence type="ECO:0000313" key="2">
    <source>
        <dbReference type="EMBL" id="KAG8239127.1"/>
    </source>
</evidence>
<name>A0A8K0KQS7_LADFU</name>
<dbReference type="GO" id="GO:0005886">
    <property type="term" value="C:plasma membrane"/>
    <property type="evidence" value="ECO:0007669"/>
    <property type="project" value="TreeGrafter"/>
</dbReference>
<dbReference type="OrthoDB" id="377733at2759"/>
<dbReference type="GO" id="GO:0045332">
    <property type="term" value="P:phospholipid translocation"/>
    <property type="evidence" value="ECO:0007669"/>
    <property type="project" value="TreeGrafter"/>
</dbReference>
<proteinExistence type="predicted"/>